<accession>A0A6J4JQ37</accession>
<gene>
    <name evidence="4" type="ORF">AVDCRST_MAG08-4108</name>
</gene>
<reference evidence="4" key="1">
    <citation type="submission" date="2020-02" db="EMBL/GenBank/DDBJ databases">
        <authorList>
            <person name="Meier V. D."/>
        </authorList>
    </citation>
    <scope>NUCLEOTIDE SEQUENCE</scope>
    <source>
        <strain evidence="4">AVDCRST_MAG08</strain>
    </source>
</reference>
<dbReference type="InterPro" id="IPR004843">
    <property type="entry name" value="Calcineurin-like_PHP"/>
</dbReference>
<dbReference type="PANTHER" id="PTHR31302:SF31">
    <property type="entry name" value="PHOSPHODIESTERASE YAEI"/>
    <property type="match status" value="1"/>
</dbReference>
<organism evidence="4">
    <name type="scientific">uncultured Acetobacteraceae bacterium</name>
    <dbReference type="NCBI Taxonomy" id="169975"/>
    <lineage>
        <taxon>Bacteria</taxon>
        <taxon>Pseudomonadati</taxon>
        <taxon>Pseudomonadota</taxon>
        <taxon>Alphaproteobacteria</taxon>
        <taxon>Acetobacterales</taxon>
        <taxon>Acetobacteraceae</taxon>
        <taxon>environmental samples</taxon>
    </lineage>
</organism>
<dbReference type="InterPro" id="IPR051158">
    <property type="entry name" value="Metallophosphoesterase_sf"/>
</dbReference>
<keyword evidence="2 4" id="KW-0378">Hydrolase</keyword>
<proteinExistence type="predicted"/>
<keyword evidence="1" id="KW-0479">Metal-binding</keyword>
<evidence type="ECO:0000259" key="3">
    <source>
        <dbReference type="Pfam" id="PF00149"/>
    </source>
</evidence>
<dbReference type="SUPFAM" id="SSF56300">
    <property type="entry name" value="Metallo-dependent phosphatases"/>
    <property type="match status" value="1"/>
</dbReference>
<protein>
    <submittedName>
        <fullName evidence="4">COG1408: Predicted phosphohydrolases</fullName>
    </submittedName>
</protein>
<dbReference type="CDD" id="cd07385">
    <property type="entry name" value="MPP_YkuE_C"/>
    <property type="match status" value="1"/>
</dbReference>
<evidence type="ECO:0000256" key="1">
    <source>
        <dbReference type="ARBA" id="ARBA00022723"/>
    </source>
</evidence>
<dbReference type="GO" id="GO:0009245">
    <property type="term" value="P:lipid A biosynthetic process"/>
    <property type="evidence" value="ECO:0007669"/>
    <property type="project" value="TreeGrafter"/>
</dbReference>
<dbReference type="PANTHER" id="PTHR31302">
    <property type="entry name" value="TRANSMEMBRANE PROTEIN WITH METALLOPHOSPHOESTERASE DOMAIN-RELATED"/>
    <property type="match status" value="1"/>
</dbReference>
<evidence type="ECO:0000256" key="2">
    <source>
        <dbReference type="ARBA" id="ARBA00022801"/>
    </source>
</evidence>
<sequence length="302" mass="32510">MLRRRHLLAGLGATFGAAAAGSAYALAIEPGFRLEVRHYRPRLPAWPAGFRLRIGVITDVHAGGPHMLPRRVEGIVETLQGLRPDLAVFLGDLNASHRFLTERVPPARSAAILARLRPPLGLHAVLGNHDWWDDSATARPGRRQRPEIERALLAAGIPVLENKAVRLRHDGRPFWLAGLGSMWAFGGGFGRWRGADDLSATLAAMADDAPAVLLAHEPDIFPRVPARVALTLSGHTHGGQVRLPGWAPVVPSNYGDRYAYGHIVEEGRHLIVSAGLGTSGYPVRFGAPPEIVVVELGQAEAG</sequence>
<dbReference type="Gene3D" id="3.60.21.10">
    <property type="match status" value="1"/>
</dbReference>
<dbReference type="InterPro" id="IPR006311">
    <property type="entry name" value="TAT_signal"/>
</dbReference>
<dbReference type="PROSITE" id="PS51318">
    <property type="entry name" value="TAT"/>
    <property type="match status" value="1"/>
</dbReference>
<name>A0A6J4JQ37_9PROT</name>
<dbReference type="EMBL" id="CADCTG010000319">
    <property type="protein sequence ID" value="CAA9284618.1"/>
    <property type="molecule type" value="Genomic_DNA"/>
</dbReference>
<dbReference type="GO" id="GO:0008758">
    <property type="term" value="F:UDP-2,3-diacylglucosamine hydrolase activity"/>
    <property type="evidence" value="ECO:0007669"/>
    <property type="project" value="TreeGrafter"/>
</dbReference>
<dbReference type="Pfam" id="PF00149">
    <property type="entry name" value="Metallophos"/>
    <property type="match status" value="1"/>
</dbReference>
<dbReference type="AlphaFoldDB" id="A0A6J4JQ37"/>
<dbReference type="GO" id="GO:0016020">
    <property type="term" value="C:membrane"/>
    <property type="evidence" value="ECO:0007669"/>
    <property type="project" value="GOC"/>
</dbReference>
<feature type="domain" description="Calcineurin-like phosphoesterase" evidence="3">
    <location>
        <begin position="52"/>
        <end position="238"/>
    </location>
</feature>
<dbReference type="InterPro" id="IPR029052">
    <property type="entry name" value="Metallo-depent_PP-like"/>
</dbReference>
<dbReference type="GO" id="GO:0046872">
    <property type="term" value="F:metal ion binding"/>
    <property type="evidence" value="ECO:0007669"/>
    <property type="project" value="UniProtKB-KW"/>
</dbReference>
<evidence type="ECO:0000313" key="4">
    <source>
        <dbReference type="EMBL" id="CAA9284618.1"/>
    </source>
</evidence>